<reference evidence="1" key="1">
    <citation type="submission" date="2018-04" db="EMBL/GenBank/DDBJ databases">
        <title>WGS assembly of Panicum hallii.</title>
        <authorList>
            <person name="Lovell J."/>
            <person name="Jenkins J."/>
            <person name="Lowry D."/>
            <person name="Mamidi S."/>
            <person name="Sreedasyam A."/>
            <person name="Weng X."/>
            <person name="Barry K."/>
            <person name="Bonette J."/>
            <person name="Campitelli B."/>
            <person name="Daum C."/>
            <person name="Gordon S."/>
            <person name="Gould B."/>
            <person name="Lipzen A."/>
            <person name="Macqueen A."/>
            <person name="Palacio-Mejia J."/>
            <person name="Plott C."/>
            <person name="Shakirov E."/>
            <person name="Shu S."/>
            <person name="Yoshinaga Y."/>
            <person name="Zane M."/>
            <person name="Rokhsar D."/>
            <person name="Grimwood J."/>
            <person name="Schmutz J."/>
            <person name="Juenger T."/>
        </authorList>
    </citation>
    <scope>NUCLEOTIDE SEQUENCE [LARGE SCALE GENOMIC DNA]</scope>
    <source>
        <strain evidence="1">FIL2</strain>
    </source>
</reference>
<dbReference type="Proteomes" id="UP000243499">
    <property type="component" value="Chromosome 6"/>
</dbReference>
<dbReference type="AlphaFoldDB" id="A0A2T8IGU3"/>
<protein>
    <submittedName>
        <fullName evidence="1">Uncharacterized protein</fullName>
    </submittedName>
</protein>
<evidence type="ECO:0000313" key="1">
    <source>
        <dbReference type="EMBL" id="PVH36882.1"/>
    </source>
</evidence>
<dbReference type="EMBL" id="CM008051">
    <property type="protein sequence ID" value="PVH36882.1"/>
    <property type="molecule type" value="Genomic_DNA"/>
</dbReference>
<name>A0A2T8IGU3_9POAL</name>
<proteinExistence type="predicted"/>
<organism evidence="1">
    <name type="scientific">Panicum hallii</name>
    <dbReference type="NCBI Taxonomy" id="206008"/>
    <lineage>
        <taxon>Eukaryota</taxon>
        <taxon>Viridiplantae</taxon>
        <taxon>Streptophyta</taxon>
        <taxon>Embryophyta</taxon>
        <taxon>Tracheophyta</taxon>
        <taxon>Spermatophyta</taxon>
        <taxon>Magnoliopsida</taxon>
        <taxon>Liliopsida</taxon>
        <taxon>Poales</taxon>
        <taxon>Poaceae</taxon>
        <taxon>PACMAD clade</taxon>
        <taxon>Panicoideae</taxon>
        <taxon>Panicodae</taxon>
        <taxon>Paniceae</taxon>
        <taxon>Panicinae</taxon>
        <taxon>Panicum</taxon>
        <taxon>Panicum sect. Panicum</taxon>
    </lineage>
</organism>
<gene>
    <name evidence="1" type="ORF">PAHAL_6G188700</name>
</gene>
<dbReference type="Gramene" id="PVH36882">
    <property type="protein sequence ID" value="PVH36882"/>
    <property type="gene ID" value="PAHAL_6G188700"/>
</dbReference>
<sequence length="90" mass="10646">MESDNEFSEFVMNEVIDPFLSDDEDDLFFFTAQMIIEDSVNNPGRIESVQGHEVVHRDRLLWHNLLLKNYFSDNPTFGARIFRRRFACSL</sequence>
<accession>A0A2T8IGU3</accession>